<dbReference type="PANTHER" id="PTHR33184:SF67">
    <property type="entry name" value="PROTEIN TAPETUM DETERMINANT 1"/>
    <property type="match status" value="1"/>
</dbReference>
<reference evidence="4" key="1">
    <citation type="submission" date="2016-06" db="EMBL/GenBank/DDBJ databases">
        <title>Parallel loss of symbiosis genes in relatives of nitrogen-fixing non-legume Parasponia.</title>
        <authorList>
            <person name="Van Velzen R."/>
            <person name="Holmer R."/>
            <person name="Bu F."/>
            <person name="Rutten L."/>
            <person name="Van Zeijl A."/>
            <person name="Liu W."/>
            <person name="Santuari L."/>
            <person name="Cao Q."/>
            <person name="Sharma T."/>
            <person name="Shen D."/>
            <person name="Roswanjaya Y."/>
            <person name="Wardhani T."/>
            <person name="Kalhor M.S."/>
            <person name="Jansen J."/>
            <person name="Van den Hoogen J."/>
            <person name="Gungor B."/>
            <person name="Hartog M."/>
            <person name="Hontelez J."/>
            <person name="Verver J."/>
            <person name="Yang W.-C."/>
            <person name="Schijlen E."/>
            <person name="Repin R."/>
            <person name="Schilthuizen M."/>
            <person name="Schranz E."/>
            <person name="Heidstra R."/>
            <person name="Miyata K."/>
            <person name="Fedorova E."/>
            <person name="Kohlen W."/>
            <person name="Bisseling T."/>
            <person name="Smit S."/>
            <person name="Geurts R."/>
        </authorList>
    </citation>
    <scope>NUCLEOTIDE SEQUENCE [LARGE SCALE GENOMIC DNA]</scope>
    <source>
        <strain evidence="4">cv. RG33-2</strain>
    </source>
</reference>
<keyword evidence="4" id="KW-1185">Reference proteome</keyword>
<gene>
    <name evidence="3" type="ORF">TorRG33x02_085440</name>
</gene>
<keyword evidence="2" id="KW-0812">Transmembrane</keyword>
<evidence type="ECO:0000256" key="2">
    <source>
        <dbReference type="SAM" id="Phobius"/>
    </source>
</evidence>
<feature type="transmembrane region" description="Helical" evidence="2">
    <location>
        <begin position="6"/>
        <end position="30"/>
    </location>
</feature>
<organism evidence="3 4">
    <name type="scientific">Trema orientale</name>
    <name type="common">Charcoal tree</name>
    <name type="synonym">Celtis orientalis</name>
    <dbReference type="NCBI Taxonomy" id="63057"/>
    <lineage>
        <taxon>Eukaryota</taxon>
        <taxon>Viridiplantae</taxon>
        <taxon>Streptophyta</taxon>
        <taxon>Embryophyta</taxon>
        <taxon>Tracheophyta</taxon>
        <taxon>Spermatophyta</taxon>
        <taxon>Magnoliopsida</taxon>
        <taxon>eudicotyledons</taxon>
        <taxon>Gunneridae</taxon>
        <taxon>Pentapetalae</taxon>
        <taxon>rosids</taxon>
        <taxon>fabids</taxon>
        <taxon>Rosales</taxon>
        <taxon>Cannabaceae</taxon>
        <taxon>Trema</taxon>
    </lineage>
</organism>
<proteinExistence type="predicted"/>
<dbReference type="InterPro" id="IPR040361">
    <property type="entry name" value="TPD1"/>
</dbReference>
<dbReference type="PROSITE" id="PS51257">
    <property type="entry name" value="PROKAR_LIPOPROTEIN"/>
    <property type="match status" value="1"/>
</dbReference>
<keyword evidence="2" id="KW-1133">Transmembrane helix</keyword>
<dbReference type="Pfam" id="PF24068">
    <property type="entry name" value="TPD1_C"/>
    <property type="match status" value="1"/>
</dbReference>
<comment type="caution">
    <text evidence="3">The sequence shown here is derived from an EMBL/GenBank/DDBJ whole genome shotgun (WGS) entry which is preliminary data.</text>
</comment>
<dbReference type="Proteomes" id="UP000237000">
    <property type="component" value="Unassembled WGS sequence"/>
</dbReference>
<dbReference type="InParanoid" id="A0A2P5FD55"/>
<sequence length="184" mass="19635">MPTQRVIKVAAMAVAVAVACFAGVALLIVFPPGFSYEHQISMIGGGDGGGESKNNTLSSTTATHRKLLNQREKAKQPDRSSEEKCVSSDVLIRQSPTGPLSSGIPAYYVEIVNNCFTGCNISGIHINCGLFSSAKFIDPKIFKQLSYDDCLVNDGKPLVSGGTIDFTYANTYVYQLSVSSVLCP</sequence>
<dbReference type="PANTHER" id="PTHR33184">
    <property type="entry name" value="PROTEIN TAPETUM DETERMINANT 1-LIKE-RELATED"/>
    <property type="match status" value="1"/>
</dbReference>
<keyword evidence="1" id="KW-0732">Signal</keyword>
<evidence type="ECO:0000313" key="3">
    <source>
        <dbReference type="EMBL" id="PON95715.1"/>
    </source>
</evidence>
<dbReference type="AlphaFoldDB" id="A0A2P5FD55"/>
<dbReference type="STRING" id="63057.A0A2P5FD55"/>
<dbReference type="OrthoDB" id="1572689at2759"/>
<evidence type="ECO:0000313" key="4">
    <source>
        <dbReference type="Proteomes" id="UP000237000"/>
    </source>
</evidence>
<dbReference type="FunCoup" id="A0A2P5FD55">
    <property type="interactions" value="365"/>
</dbReference>
<name>A0A2P5FD55_TREOI</name>
<dbReference type="GO" id="GO:0001709">
    <property type="term" value="P:cell fate determination"/>
    <property type="evidence" value="ECO:0007669"/>
    <property type="project" value="TreeGrafter"/>
</dbReference>
<evidence type="ECO:0000256" key="1">
    <source>
        <dbReference type="ARBA" id="ARBA00022729"/>
    </source>
</evidence>
<protein>
    <submittedName>
        <fullName evidence="3">Protein TAPETUM DETERMINANT</fullName>
    </submittedName>
</protein>
<keyword evidence="2" id="KW-0472">Membrane</keyword>
<accession>A0A2P5FD55</accession>
<dbReference type="EMBL" id="JXTC01000043">
    <property type="protein sequence ID" value="PON95715.1"/>
    <property type="molecule type" value="Genomic_DNA"/>
</dbReference>